<dbReference type="AlphaFoldDB" id="A0A3N4LWX9"/>
<dbReference type="PANTHER" id="PTHR37987:SF1">
    <property type="entry name" value="OXO-4-HYDROXY-4-CARBOXY-5-UREIDOIMIDAZOLINE DECARBOXYLASE DOMAIN-CONTAINING PROTEIN"/>
    <property type="match status" value="1"/>
</dbReference>
<dbReference type="PANTHER" id="PTHR37987">
    <property type="entry name" value="CHROMOSOME 9, WHOLE GENOME SHOTGUN SEQUENCE"/>
    <property type="match status" value="1"/>
</dbReference>
<dbReference type="Gene3D" id="1.10.3330.10">
    <property type="entry name" value="Oxo-4-hydroxy-4-carboxy-5-ureidoimidazoline decarboxylase"/>
    <property type="match status" value="1"/>
</dbReference>
<name>A0A3N4LWX9_9PEZI</name>
<reference evidence="3 4" key="1">
    <citation type="journal article" date="2018" name="Nat. Ecol. Evol.">
        <title>Pezizomycetes genomes reveal the molecular basis of ectomycorrhizal truffle lifestyle.</title>
        <authorList>
            <person name="Murat C."/>
            <person name="Payen T."/>
            <person name="Noel B."/>
            <person name="Kuo A."/>
            <person name="Morin E."/>
            <person name="Chen J."/>
            <person name="Kohler A."/>
            <person name="Krizsan K."/>
            <person name="Balestrini R."/>
            <person name="Da Silva C."/>
            <person name="Montanini B."/>
            <person name="Hainaut M."/>
            <person name="Levati E."/>
            <person name="Barry K.W."/>
            <person name="Belfiori B."/>
            <person name="Cichocki N."/>
            <person name="Clum A."/>
            <person name="Dockter R.B."/>
            <person name="Fauchery L."/>
            <person name="Guy J."/>
            <person name="Iotti M."/>
            <person name="Le Tacon F."/>
            <person name="Lindquist E.A."/>
            <person name="Lipzen A."/>
            <person name="Malagnac F."/>
            <person name="Mello A."/>
            <person name="Molinier V."/>
            <person name="Miyauchi S."/>
            <person name="Poulain J."/>
            <person name="Riccioni C."/>
            <person name="Rubini A."/>
            <person name="Sitrit Y."/>
            <person name="Splivallo R."/>
            <person name="Traeger S."/>
            <person name="Wang M."/>
            <person name="Zifcakova L."/>
            <person name="Wipf D."/>
            <person name="Zambonelli A."/>
            <person name="Paolocci F."/>
            <person name="Nowrousian M."/>
            <person name="Ottonello S."/>
            <person name="Baldrian P."/>
            <person name="Spatafora J.W."/>
            <person name="Henrissat B."/>
            <person name="Nagy L.G."/>
            <person name="Aury J.M."/>
            <person name="Wincker P."/>
            <person name="Grigoriev I.V."/>
            <person name="Bonfante P."/>
            <person name="Martin F.M."/>
        </authorList>
    </citation>
    <scope>NUCLEOTIDE SEQUENCE [LARGE SCALE GENOMIC DNA]</scope>
    <source>
        <strain evidence="3 4">ATCC MYA-4762</strain>
    </source>
</reference>
<proteinExistence type="predicted"/>
<organism evidence="3 4">
    <name type="scientific">Terfezia boudieri ATCC MYA-4762</name>
    <dbReference type="NCBI Taxonomy" id="1051890"/>
    <lineage>
        <taxon>Eukaryota</taxon>
        <taxon>Fungi</taxon>
        <taxon>Dikarya</taxon>
        <taxon>Ascomycota</taxon>
        <taxon>Pezizomycotina</taxon>
        <taxon>Pezizomycetes</taxon>
        <taxon>Pezizales</taxon>
        <taxon>Pezizaceae</taxon>
        <taxon>Terfezia</taxon>
    </lineage>
</organism>
<keyword evidence="4" id="KW-1185">Reference proteome</keyword>
<dbReference type="Pfam" id="PF09349">
    <property type="entry name" value="OHCU_decarbox"/>
    <property type="match status" value="1"/>
</dbReference>
<evidence type="ECO:0000313" key="4">
    <source>
        <dbReference type="Proteomes" id="UP000267821"/>
    </source>
</evidence>
<gene>
    <name evidence="3" type="ORF">L211DRAFT_885008</name>
</gene>
<protein>
    <recommendedName>
        <fullName evidence="2">Oxo-4-hydroxy-4-carboxy-5-ureidoimidazoline decarboxylase domain-containing protein</fullName>
    </recommendedName>
</protein>
<dbReference type="STRING" id="1051890.A0A3N4LWX9"/>
<dbReference type="EMBL" id="ML121551">
    <property type="protein sequence ID" value="RPB22555.1"/>
    <property type="molecule type" value="Genomic_DNA"/>
</dbReference>
<dbReference type="Proteomes" id="UP000267821">
    <property type="component" value="Unassembled WGS sequence"/>
</dbReference>
<accession>A0A3N4LWX9</accession>
<sequence>MPSQILPAVSTLSSLTVEERATVLSHLFEPCQTLNELVVDDLGQKIFDSYNKVIEHVRSLLPSVQASGSHSVTERLLAAHPRLGAKRVESEHSKMEQASLAGSQAELEKLKQLNDEYEMRFQRMRYVVFVNGRSLPVMMENMRQRISRGDIETEKTEAINAMCDIAADRACKLAP</sequence>
<dbReference type="OrthoDB" id="5398391at2759"/>
<dbReference type="InParanoid" id="A0A3N4LWX9"/>
<keyword evidence="1" id="KW-0659">Purine metabolism</keyword>
<evidence type="ECO:0000313" key="3">
    <source>
        <dbReference type="EMBL" id="RPB22555.1"/>
    </source>
</evidence>
<feature type="domain" description="Oxo-4-hydroxy-4-carboxy-5-ureidoimidazoline decarboxylase" evidence="2">
    <location>
        <begin position="14"/>
        <end position="170"/>
    </location>
</feature>
<evidence type="ECO:0000259" key="2">
    <source>
        <dbReference type="Pfam" id="PF09349"/>
    </source>
</evidence>
<dbReference type="SUPFAM" id="SSF158694">
    <property type="entry name" value="UraD-Like"/>
    <property type="match status" value="1"/>
</dbReference>
<dbReference type="GO" id="GO:0006144">
    <property type="term" value="P:purine nucleobase metabolic process"/>
    <property type="evidence" value="ECO:0007669"/>
    <property type="project" value="UniProtKB-KW"/>
</dbReference>
<dbReference type="InterPro" id="IPR036778">
    <property type="entry name" value="OHCU_decarboxylase_sf"/>
</dbReference>
<dbReference type="InterPro" id="IPR018020">
    <property type="entry name" value="OHCU_decarboxylase"/>
</dbReference>
<evidence type="ECO:0000256" key="1">
    <source>
        <dbReference type="ARBA" id="ARBA00022631"/>
    </source>
</evidence>